<reference evidence="6" key="1">
    <citation type="submission" date="2015-03" db="EMBL/GenBank/DDBJ databases">
        <authorList>
            <person name="Urmite Genomes"/>
        </authorList>
    </citation>
    <scope>NUCLEOTIDE SEQUENCE [LARGE SCALE GENOMIC DNA]</scope>
    <source>
        <strain evidence="6">CSUR P1344</strain>
    </source>
</reference>
<gene>
    <name evidence="5" type="ORF">BN000_04550</name>
</gene>
<evidence type="ECO:0000313" key="6">
    <source>
        <dbReference type="Proteomes" id="UP000199601"/>
    </source>
</evidence>
<dbReference type="Proteomes" id="UP000199601">
    <property type="component" value="Unassembled WGS sequence"/>
</dbReference>
<evidence type="ECO:0000256" key="4">
    <source>
        <dbReference type="ARBA" id="ARBA00023136"/>
    </source>
</evidence>
<dbReference type="Pfam" id="PF07690">
    <property type="entry name" value="MFS_1"/>
    <property type="match status" value="1"/>
</dbReference>
<comment type="subcellular location">
    <subcellularLocation>
        <location evidence="1">Cell membrane</location>
        <topology evidence="1">Multi-pass membrane protein</topology>
    </subcellularLocation>
</comment>
<dbReference type="AlphaFoldDB" id="A0A0U1DQY8"/>
<sequence>MRTSLAHGVSAQTNPFWRLLSQGTIHTAAMQLSNGAVVLPFIAAHHGLTWAAAMLFPAYSIGSIAGHSMSPAALQRAGEMQHLLLALSAAISAALIVCDAVVPWTGVFAALVFVLVSAGGGVVVAVSRVAYLDLISSRLSAVRRGELLLVKGAIGSVMATVVALLLVPVLAHGSKLAYHRDLLWLGAVGLAASGVAALFIGPVRSISVRTRMSMRDTYRQGFAVARSEPWFRRYVITSLLFAPVSMGTTFYALRTAHQGGGLHVLVIVSSIGFVLGSPLWGKVYGLFGVRGMLVGSALLSAFAAALCIAAESCDLWSHVWAYGTVFLLATIATAAVVAAGISWISVVAAEEHRGTLIGFSSTLVAVASTVLGGVLGGIAQKHTMIWPVVIVLILSVAAALVSLGAPRGHRERSLSPARGRTR</sequence>
<evidence type="ECO:0000256" key="1">
    <source>
        <dbReference type="ARBA" id="ARBA00004651"/>
    </source>
</evidence>
<accession>A0A0U1DQY8</accession>
<dbReference type="SUPFAM" id="SSF103473">
    <property type="entry name" value="MFS general substrate transporter"/>
    <property type="match status" value="1"/>
</dbReference>
<dbReference type="InterPro" id="IPR020846">
    <property type="entry name" value="MFS_dom"/>
</dbReference>
<dbReference type="STRING" id="761804.BN000_04550"/>
<keyword evidence="3" id="KW-1133">Transmembrane helix</keyword>
<name>A0A0U1DQY8_9MYCO</name>
<proteinExistence type="predicted"/>
<keyword evidence="6" id="KW-1185">Reference proteome</keyword>
<dbReference type="GO" id="GO:0022857">
    <property type="term" value="F:transmembrane transporter activity"/>
    <property type="evidence" value="ECO:0007669"/>
    <property type="project" value="InterPro"/>
</dbReference>
<evidence type="ECO:0000256" key="3">
    <source>
        <dbReference type="ARBA" id="ARBA00022989"/>
    </source>
</evidence>
<keyword evidence="2" id="KW-0812">Transmembrane</keyword>
<dbReference type="RefSeq" id="WP_085241741.1">
    <property type="nucleotide sequence ID" value="NZ_CTEC01000002.1"/>
</dbReference>
<keyword evidence="4" id="KW-0472">Membrane</keyword>
<organism evidence="5 6">
    <name type="scientific">Mycobacterium europaeum</name>
    <dbReference type="NCBI Taxonomy" id="761804"/>
    <lineage>
        <taxon>Bacteria</taxon>
        <taxon>Bacillati</taxon>
        <taxon>Actinomycetota</taxon>
        <taxon>Actinomycetes</taxon>
        <taxon>Mycobacteriales</taxon>
        <taxon>Mycobacteriaceae</taxon>
        <taxon>Mycobacterium</taxon>
        <taxon>Mycobacterium simiae complex</taxon>
    </lineage>
</organism>
<dbReference type="GO" id="GO:0005886">
    <property type="term" value="C:plasma membrane"/>
    <property type="evidence" value="ECO:0007669"/>
    <property type="project" value="UniProtKB-SubCell"/>
</dbReference>
<dbReference type="EMBL" id="CTEC01000002">
    <property type="protein sequence ID" value="CQD19498.1"/>
    <property type="molecule type" value="Genomic_DNA"/>
</dbReference>
<evidence type="ECO:0000313" key="5">
    <source>
        <dbReference type="EMBL" id="CQD19498.1"/>
    </source>
</evidence>
<dbReference type="InterPro" id="IPR011701">
    <property type="entry name" value="MFS"/>
</dbReference>
<evidence type="ECO:0000256" key="2">
    <source>
        <dbReference type="ARBA" id="ARBA00022692"/>
    </source>
</evidence>
<dbReference type="Gene3D" id="1.20.1250.20">
    <property type="entry name" value="MFS general substrate transporter like domains"/>
    <property type="match status" value="1"/>
</dbReference>
<dbReference type="PROSITE" id="PS50850">
    <property type="entry name" value="MFS"/>
    <property type="match status" value="1"/>
</dbReference>
<protein>
    <submittedName>
        <fullName evidence="5">Putative integral membrane protein</fullName>
    </submittedName>
</protein>
<dbReference type="OrthoDB" id="4703698at2"/>
<dbReference type="InterPro" id="IPR036259">
    <property type="entry name" value="MFS_trans_sf"/>
</dbReference>